<comment type="caution">
    <text evidence="3">The sequence shown here is derived from an EMBL/GenBank/DDBJ whole genome shotgun (WGS) entry which is preliminary data.</text>
</comment>
<evidence type="ECO:0000259" key="2">
    <source>
        <dbReference type="Pfam" id="PF03469"/>
    </source>
</evidence>
<keyword evidence="4" id="KW-1185">Reference proteome</keyword>
<dbReference type="Gene3D" id="3.30.70.2890">
    <property type="entry name" value="XS domain"/>
    <property type="match status" value="1"/>
</dbReference>
<dbReference type="InterPro" id="IPR038588">
    <property type="entry name" value="XS_domain_sf"/>
</dbReference>
<feature type="domain" description="XS" evidence="1">
    <location>
        <begin position="50"/>
        <end position="164"/>
    </location>
</feature>
<dbReference type="Pfam" id="PF03469">
    <property type="entry name" value="XH"/>
    <property type="match status" value="1"/>
</dbReference>
<dbReference type="Pfam" id="PF03468">
    <property type="entry name" value="XS"/>
    <property type="match status" value="1"/>
</dbReference>
<dbReference type="PANTHER" id="PTHR21596:SF65">
    <property type="entry name" value="PROTEIN INVOLVED IN DE NOVO 2-RELATED"/>
    <property type="match status" value="1"/>
</dbReference>
<sequence length="500" mass="58418">MSKCEGLESANDCRGKVCGARNGSEKRSPKEKAIVDLLENDLFEISNCVKLVWPLTGIVANIPTRPEDNGQYVGEISESEVRDEFITRGINCIQVEEVRGRVRGRLGTALVKFNKSWRGLYDILSFETAYEEDRRRKEEWLAETDSVHKKSGLYTWIAKEDDYNLGNEIRARLQEIGDLKTPGEIADHEVRKKDKLASSLTRIVVVKNENLKKMELKYGASSISLKKLKEERDKIYQAENEEIKKIQSRERDHLERILHHQRKLKSEFEFRKMEHKSQWKEFKRRKEESESERKRLAVATTHLRACYLQLAANLKKQKADEKFSRMIDDQRENFERKALEFEKTVDKMHSLELEAEQLIKALQNVSIQAKIGVKRIGEVDLKPILEVMKRKYDEEEAEVRALEFCSTWQEHVEDQSWYPFKFMNVKGKNKEFIDEGDKKLKSLRMDLGQEVYEAVKTALIEMKEYNPNDREIISELWNFEAGRKASLGEGIAFMLKKTQG</sequence>
<feature type="domain" description="Factor of DNA methylation 1-5/IDN2" evidence="2">
    <location>
        <begin position="374"/>
        <end position="499"/>
    </location>
</feature>
<proteinExistence type="predicted"/>
<gene>
    <name evidence="3" type="ORF">TIFTF001_010705</name>
</gene>
<evidence type="ECO:0008006" key="5">
    <source>
        <dbReference type="Google" id="ProtNLM"/>
    </source>
</evidence>
<evidence type="ECO:0000313" key="4">
    <source>
        <dbReference type="Proteomes" id="UP001187192"/>
    </source>
</evidence>
<accession>A0AA88D3L8</accession>
<dbReference type="InterPro" id="IPR005380">
    <property type="entry name" value="XS_domain"/>
</dbReference>
<dbReference type="GO" id="GO:0080188">
    <property type="term" value="P:gene silencing by siRNA-directed DNA methylation"/>
    <property type="evidence" value="ECO:0007669"/>
    <property type="project" value="InterPro"/>
</dbReference>
<evidence type="ECO:0000313" key="3">
    <source>
        <dbReference type="EMBL" id="GMN41486.1"/>
    </source>
</evidence>
<dbReference type="EMBL" id="BTGU01000012">
    <property type="protein sequence ID" value="GMN41486.1"/>
    <property type="molecule type" value="Genomic_DNA"/>
</dbReference>
<protein>
    <recommendedName>
        <fullName evidence="5">Factor of DNA methylation 1-5/IDN2 domain-containing protein</fullName>
    </recommendedName>
</protein>
<dbReference type="Proteomes" id="UP001187192">
    <property type="component" value="Unassembled WGS sequence"/>
</dbReference>
<reference evidence="3" key="1">
    <citation type="submission" date="2023-07" db="EMBL/GenBank/DDBJ databases">
        <title>draft genome sequence of fig (Ficus carica).</title>
        <authorList>
            <person name="Takahashi T."/>
            <person name="Nishimura K."/>
        </authorList>
    </citation>
    <scope>NUCLEOTIDE SEQUENCE</scope>
</reference>
<dbReference type="InterPro" id="IPR005379">
    <property type="entry name" value="FDM1-5/IDN2_XH"/>
</dbReference>
<dbReference type="AlphaFoldDB" id="A0AA88D3L8"/>
<name>A0AA88D3L8_FICCA</name>
<organism evidence="3 4">
    <name type="scientific">Ficus carica</name>
    <name type="common">Common fig</name>
    <dbReference type="NCBI Taxonomy" id="3494"/>
    <lineage>
        <taxon>Eukaryota</taxon>
        <taxon>Viridiplantae</taxon>
        <taxon>Streptophyta</taxon>
        <taxon>Embryophyta</taxon>
        <taxon>Tracheophyta</taxon>
        <taxon>Spermatophyta</taxon>
        <taxon>Magnoliopsida</taxon>
        <taxon>eudicotyledons</taxon>
        <taxon>Gunneridae</taxon>
        <taxon>Pentapetalae</taxon>
        <taxon>rosids</taxon>
        <taxon>fabids</taxon>
        <taxon>Rosales</taxon>
        <taxon>Moraceae</taxon>
        <taxon>Ficeae</taxon>
        <taxon>Ficus</taxon>
    </lineage>
</organism>
<dbReference type="InterPro" id="IPR045177">
    <property type="entry name" value="FDM1-5/IDN2"/>
</dbReference>
<dbReference type="Gramene" id="FCD_00024549-RA">
    <property type="protein sequence ID" value="FCD_00024549-RA:cds"/>
    <property type="gene ID" value="FCD_00024549"/>
</dbReference>
<evidence type="ECO:0000259" key="1">
    <source>
        <dbReference type="Pfam" id="PF03468"/>
    </source>
</evidence>
<dbReference type="PANTHER" id="PTHR21596">
    <property type="entry name" value="RIBONUCLEASE P SUBUNIT P38"/>
    <property type="match status" value="1"/>
</dbReference>